<sequence>MKKVGQNSATDIITLHDQINEALEGLRGQGCCTENWDPLIIGFAIKKLDTDALRYLEELLPDPTEMPTLAQFMTFLRKRHRVLKANDKEDSGDPESKKKGAKKETVKKSFHLTSKMACFLCKEAHGITNCPKFQELTSYNKRQTALKLDLCLNCLSHKKDKECKSKRNCQHCDQKHHTLLHYEKKSQAKETKPKKTDALVLSTDNQEEQKDSEEFEDSEHVSLHTSSTSPLFPTILMKARANGGDWHYLRALLDTGSGDSFISERAAQELALPRERINAPIRGIGGSAAAVSKHQVQIILAPRFPSTYKLEVGALVLSSLTGLLPQQPIKTDSYKGLKVDNILMADPTFMTPGPIDMILGAQIYASILKNGIKRSNTISAQNTEFGWILTGSHKQIEAKYLQLTENETLTALGVGWDPNTDQFSYKIKPTPRSGQMDKRMILSDLASIYDPIGWLAPVTIRARLIMQRACKDQVDWNKPVSKGIVDDWKEFLRNLPEVEKIRIPRYMNYSPGANVQLHGFSDASEKAYGAVVYARVEKDSLVMILPLAAKTRVVPLDKPYTMPRLELCGAVLLAELLDMTLKTLDIADVNCHAWIDSKKRVVHYFHLNTSPLDFHKIP</sequence>
<dbReference type="EMBL" id="AJVK01034640">
    <property type="status" value="NOT_ANNOTATED_CDS"/>
    <property type="molecule type" value="Genomic_DNA"/>
</dbReference>
<dbReference type="VEuPathDB" id="VectorBase:PPAI008148"/>
<dbReference type="GO" id="GO:0006508">
    <property type="term" value="P:proteolysis"/>
    <property type="evidence" value="ECO:0007669"/>
    <property type="project" value="InterPro"/>
</dbReference>
<dbReference type="InterPro" id="IPR008042">
    <property type="entry name" value="Retrotrans_Pao"/>
</dbReference>
<name>A0A1B0DJ11_PHLPP</name>
<dbReference type="VEuPathDB" id="VectorBase:PPAPM1_011877"/>
<dbReference type="Proteomes" id="UP000092462">
    <property type="component" value="Unassembled WGS sequence"/>
</dbReference>
<dbReference type="VEuPathDB" id="VectorBase:PPAPM1_007890"/>
<dbReference type="InterPro" id="IPR021109">
    <property type="entry name" value="Peptidase_aspartic_dom_sf"/>
</dbReference>
<dbReference type="PANTHER" id="PTHR47331:SF4">
    <property type="entry name" value="PEPTIDASE S1 DOMAIN-CONTAINING PROTEIN"/>
    <property type="match status" value="1"/>
</dbReference>
<organism evidence="1 2">
    <name type="scientific">Phlebotomus papatasi</name>
    <name type="common">Sandfly</name>
    <dbReference type="NCBI Taxonomy" id="29031"/>
    <lineage>
        <taxon>Eukaryota</taxon>
        <taxon>Metazoa</taxon>
        <taxon>Ecdysozoa</taxon>
        <taxon>Arthropoda</taxon>
        <taxon>Hexapoda</taxon>
        <taxon>Insecta</taxon>
        <taxon>Pterygota</taxon>
        <taxon>Neoptera</taxon>
        <taxon>Endopterygota</taxon>
        <taxon>Diptera</taxon>
        <taxon>Nematocera</taxon>
        <taxon>Psychodoidea</taxon>
        <taxon>Psychodidae</taxon>
        <taxon>Phlebotomus</taxon>
        <taxon>Phlebotomus</taxon>
    </lineage>
</organism>
<dbReference type="InterPro" id="IPR001995">
    <property type="entry name" value="Peptidase_A2_cat"/>
</dbReference>
<evidence type="ECO:0000313" key="1">
    <source>
        <dbReference type="EnsemblMetazoa" id="PPAI008148-PA"/>
    </source>
</evidence>
<evidence type="ECO:0000313" key="2">
    <source>
        <dbReference type="Proteomes" id="UP000092462"/>
    </source>
</evidence>
<dbReference type="Pfam" id="PF05380">
    <property type="entry name" value="Peptidase_A17"/>
    <property type="match status" value="1"/>
</dbReference>
<protein>
    <submittedName>
        <fullName evidence="1">Uncharacterized protein</fullName>
    </submittedName>
</protein>
<accession>A0A1B0DJ11</accession>
<dbReference type="PROSITE" id="PS50175">
    <property type="entry name" value="ASP_PROT_RETROV"/>
    <property type="match status" value="1"/>
</dbReference>
<dbReference type="GO" id="GO:0004190">
    <property type="term" value="F:aspartic-type endopeptidase activity"/>
    <property type="evidence" value="ECO:0007669"/>
    <property type="project" value="InterPro"/>
</dbReference>
<reference evidence="1" key="1">
    <citation type="submission" date="2022-08" db="UniProtKB">
        <authorList>
            <consortium name="EnsemblMetazoa"/>
        </authorList>
    </citation>
    <scope>IDENTIFICATION</scope>
    <source>
        <strain evidence="1">Israel</strain>
    </source>
</reference>
<dbReference type="CDD" id="cd00303">
    <property type="entry name" value="retropepsin_like"/>
    <property type="match status" value="1"/>
</dbReference>
<dbReference type="AlphaFoldDB" id="A0A1B0DJ11"/>
<proteinExistence type="predicted"/>
<dbReference type="SUPFAM" id="SSF50630">
    <property type="entry name" value="Acid proteases"/>
    <property type="match status" value="1"/>
</dbReference>
<dbReference type="Gene3D" id="2.40.70.10">
    <property type="entry name" value="Acid Proteases"/>
    <property type="match status" value="1"/>
</dbReference>
<keyword evidence="2" id="KW-1185">Reference proteome</keyword>
<dbReference type="EnsemblMetazoa" id="PPAI008148-RA">
    <property type="protein sequence ID" value="PPAI008148-PA"/>
    <property type="gene ID" value="PPAI008148"/>
</dbReference>
<dbReference type="PANTHER" id="PTHR47331">
    <property type="entry name" value="PHD-TYPE DOMAIN-CONTAINING PROTEIN"/>
    <property type="match status" value="1"/>
</dbReference>